<name>A0AA38GEJ6_TAXCH</name>
<feature type="non-terminal residue" evidence="2">
    <location>
        <position position="54"/>
    </location>
</feature>
<feature type="compositionally biased region" description="Acidic residues" evidence="1">
    <location>
        <begin position="28"/>
        <end position="41"/>
    </location>
</feature>
<dbReference type="Proteomes" id="UP000824469">
    <property type="component" value="Unassembled WGS sequence"/>
</dbReference>
<reference evidence="2 3" key="1">
    <citation type="journal article" date="2021" name="Nat. Plants">
        <title>The Taxus genome provides insights into paclitaxel biosynthesis.</title>
        <authorList>
            <person name="Xiong X."/>
            <person name="Gou J."/>
            <person name="Liao Q."/>
            <person name="Li Y."/>
            <person name="Zhou Q."/>
            <person name="Bi G."/>
            <person name="Li C."/>
            <person name="Du R."/>
            <person name="Wang X."/>
            <person name="Sun T."/>
            <person name="Guo L."/>
            <person name="Liang H."/>
            <person name="Lu P."/>
            <person name="Wu Y."/>
            <person name="Zhang Z."/>
            <person name="Ro D.K."/>
            <person name="Shang Y."/>
            <person name="Huang S."/>
            <person name="Yan J."/>
        </authorList>
    </citation>
    <scope>NUCLEOTIDE SEQUENCE [LARGE SCALE GENOMIC DNA]</scope>
    <source>
        <strain evidence="2">Ta-2019</strain>
    </source>
</reference>
<evidence type="ECO:0000313" key="3">
    <source>
        <dbReference type="Proteomes" id="UP000824469"/>
    </source>
</evidence>
<accession>A0AA38GEJ6</accession>
<comment type="caution">
    <text evidence="2">The sequence shown here is derived from an EMBL/GenBank/DDBJ whole genome shotgun (WGS) entry which is preliminary data.</text>
</comment>
<feature type="compositionally biased region" description="Basic and acidic residues" evidence="1">
    <location>
        <begin position="9"/>
        <end position="27"/>
    </location>
</feature>
<evidence type="ECO:0000313" key="2">
    <source>
        <dbReference type="EMBL" id="KAH9321759.1"/>
    </source>
</evidence>
<sequence>MRTIGSKTTKKEVAFKVKKETHPKQQQEEESDSEDELDDENIEAMFVRRLKRGS</sequence>
<dbReference type="EMBL" id="JAHRHJ020000003">
    <property type="protein sequence ID" value="KAH9321759.1"/>
    <property type="molecule type" value="Genomic_DNA"/>
</dbReference>
<evidence type="ECO:0000256" key="1">
    <source>
        <dbReference type="SAM" id="MobiDB-lite"/>
    </source>
</evidence>
<feature type="region of interest" description="Disordered" evidence="1">
    <location>
        <begin position="1"/>
        <end position="41"/>
    </location>
</feature>
<protein>
    <submittedName>
        <fullName evidence="2">Uncharacterized protein</fullName>
    </submittedName>
</protein>
<organism evidence="2 3">
    <name type="scientific">Taxus chinensis</name>
    <name type="common">Chinese yew</name>
    <name type="synonym">Taxus wallichiana var. chinensis</name>
    <dbReference type="NCBI Taxonomy" id="29808"/>
    <lineage>
        <taxon>Eukaryota</taxon>
        <taxon>Viridiplantae</taxon>
        <taxon>Streptophyta</taxon>
        <taxon>Embryophyta</taxon>
        <taxon>Tracheophyta</taxon>
        <taxon>Spermatophyta</taxon>
        <taxon>Pinopsida</taxon>
        <taxon>Pinidae</taxon>
        <taxon>Conifers II</taxon>
        <taxon>Cupressales</taxon>
        <taxon>Taxaceae</taxon>
        <taxon>Taxus</taxon>
    </lineage>
</organism>
<proteinExistence type="predicted"/>
<keyword evidence="3" id="KW-1185">Reference proteome</keyword>
<dbReference type="AlphaFoldDB" id="A0AA38GEJ6"/>
<gene>
    <name evidence="2" type="ORF">KI387_016398</name>
</gene>